<gene>
    <name evidence="10" type="ORF">QYT958_LOCUS29047</name>
</gene>
<evidence type="ECO:0000313" key="10">
    <source>
        <dbReference type="EMBL" id="CAF4876600.1"/>
    </source>
</evidence>
<dbReference type="Pfam" id="PF00001">
    <property type="entry name" value="7tm_1"/>
    <property type="match status" value="1"/>
</dbReference>
<feature type="non-terminal residue" evidence="10">
    <location>
        <position position="91"/>
    </location>
</feature>
<comment type="subcellular location">
    <subcellularLocation>
        <location evidence="1">Membrane</location>
        <topology evidence="1">Multi-pass membrane protein</topology>
    </subcellularLocation>
</comment>
<dbReference type="InterPro" id="IPR000276">
    <property type="entry name" value="GPCR_Rhodpsn"/>
</dbReference>
<feature type="non-terminal residue" evidence="10">
    <location>
        <position position="1"/>
    </location>
</feature>
<dbReference type="EMBL" id="CAJOBR010008254">
    <property type="protein sequence ID" value="CAF4876600.1"/>
    <property type="molecule type" value="Genomic_DNA"/>
</dbReference>
<dbReference type="PRINTS" id="PR00237">
    <property type="entry name" value="GPCRRHODOPSN"/>
</dbReference>
<dbReference type="GO" id="GO:0004930">
    <property type="term" value="F:G protein-coupled receptor activity"/>
    <property type="evidence" value="ECO:0007669"/>
    <property type="project" value="UniProtKB-KW"/>
</dbReference>
<keyword evidence="4" id="KW-0297">G-protein coupled receptor</keyword>
<keyword evidence="6" id="KW-0675">Receptor</keyword>
<dbReference type="AlphaFoldDB" id="A0A821TWB8"/>
<feature type="transmembrane region" description="Helical" evidence="8">
    <location>
        <begin position="20"/>
        <end position="46"/>
    </location>
</feature>
<dbReference type="SUPFAM" id="SSF81321">
    <property type="entry name" value="Family A G protein-coupled receptor-like"/>
    <property type="match status" value="1"/>
</dbReference>
<keyword evidence="7" id="KW-0807">Transducer</keyword>
<feature type="domain" description="G-protein coupled receptors family 1 profile" evidence="9">
    <location>
        <begin position="37"/>
        <end position="91"/>
    </location>
</feature>
<evidence type="ECO:0000256" key="1">
    <source>
        <dbReference type="ARBA" id="ARBA00004141"/>
    </source>
</evidence>
<keyword evidence="3 8" id="KW-1133">Transmembrane helix</keyword>
<evidence type="ECO:0000256" key="6">
    <source>
        <dbReference type="ARBA" id="ARBA00023170"/>
    </source>
</evidence>
<feature type="transmembrane region" description="Helical" evidence="8">
    <location>
        <begin position="58"/>
        <end position="79"/>
    </location>
</feature>
<dbReference type="GO" id="GO:0016020">
    <property type="term" value="C:membrane"/>
    <property type="evidence" value="ECO:0007669"/>
    <property type="project" value="UniProtKB-SubCell"/>
</dbReference>
<accession>A0A821TWB8</accession>
<dbReference type="InterPro" id="IPR017452">
    <property type="entry name" value="GPCR_Rhodpsn_7TM"/>
</dbReference>
<dbReference type="Proteomes" id="UP000663848">
    <property type="component" value="Unassembled WGS sequence"/>
</dbReference>
<evidence type="ECO:0000259" key="9">
    <source>
        <dbReference type="PROSITE" id="PS50262"/>
    </source>
</evidence>
<keyword evidence="5 8" id="KW-0472">Membrane</keyword>
<evidence type="ECO:0000256" key="3">
    <source>
        <dbReference type="ARBA" id="ARBA00022989"/>
    </source>
</evidence>
<name>A0A821TWB8_9BILA</name>
<comment type="caution">
    <text evidence="10">The sequence shown here is derived from an EMBL/GenBank/DDBJ whole genome shotgun (WGS) entry which is preliminary data.</text>
</comment>
<keyword evidence="2 8" id="KW-0812">Transmembrane</keyword>
<protein>
    <recommendedName>
        <fullName evidence="9">G-protein coupled receptors family 1 profile domain-containing protein</fullName>
    </recommendedName>
</protein>
<evidence type="ECO:0000256" key="5">
    <source>
        <dbReference type="ARBA" id="ARBA00023136"/>
    </source>
</evidence>
<dbReference type="PROSITE" id="PS50262">
    <property type="entry name" value="G_PROTEIN_RECEP_F1_2"/>
    <property type="match status" value="1"/>
</dbReference>
<dbReference type="InterPro" id="IPR050125">
    <property type="entry name" value="GPCR_opsins"/>
</dbReference>
<evidence type="ECO:0000313" key="11">
    <source>
        <dbReference type="Proteomes" id="UP000663848"/>
    </source>
</evidence>
<organism evidence="10 11">
    <name type="scientific">Rotaria socialis</name>
    <dbReference type="NCBI Taxonomy" id="392032"/>
    <lineage>
        <taxon>Eukaryota</taxon>
        <taxon>Metazoa</taxon>
        <taxon>Spiralia</taxon>
        <taxon>Gnathifera</taxon>
        <taxon>Rotifera</taxon>
        <taxon>Eurotatoria</taxon>
        <taxon>Bdelloidea</taxon>
        <taxon>Philodinida</taxon>
        <taxon>Philodinidae</taxon>
        <taxon>Rotaria</taxon>
    </lineage>
</organism>
<dbReference type="PANTHER" id="PTHR24240">
    <property type="entry name" value="OPSIN"/>
    <property type="match status" value="1"/>
</dbReference>
<evidence type="ECO:0000256" key="2">
    <source>
        <dbReference type="ARBA" id="ARBA00022692"/>
    </source>
</evidence>
<sequence length="91" mass="10443">MKVDRFWYANETANIPAVWHYGSGVFSLVCLIFGIVSNGLVIFVFIRNSVLQRPRNYFLINLAIVDFGLLLTSNSMHVISSFKKQWIFGQI</sequence>
<evidence type="ECO:0000256" key="7">
    <source>
        <dbReference type="ARBA" id="ARBA00023224"/>
    </source>
</evidence>
<evidence type="ECO:0000256" key="4">
    <source>
        <dbReference type="ARBA" id="ARBA00023040"/>
    </source>
</evidence>
<dbReference type="Gene3D" id="1.20.1070.10">
    <property type="entry name" value="Rhodopsin 7-helix transmembrane proteins"/>
    <property type="match status" value="1"/>
</dbReference>
<evidence type="ECO:0000256" key="8">
    <source>
        <dbReference type="SAM" id="Phobius"/>
    </source>
</evidence>
<proteinExistence type="predicted"/>
<reference evidence="10" key="1">
    <citation type="submission" date="2021-02" db="EMBL/GenBank/DDBJ databases">
        <authorList>
            <person name="Nowell W R."/>
        </authorList>
    </citation>
    <scope>NUCLEOTIDE SEQUENCE</scope>
</reference>